<feature type="compositionally biased region" description="Polar residues" evidence="7">
    <location>
        <begin position="468"/>
        <end position="487"/>
    </location>
</feature>
<keyword evidence="3" id="KW-0677">Repeat</keyword>
<dbReference type="InterPro" id="IPR020472">
    <property type="entry name" value="WD40_PAC1"/>
</dbReference>
<evidence type="ECO:0000313" key="9">
    <source>
        <dbReference type="EMBL" id="OOF92611.1"/>
    </source>
</evidence>
<evidence type="ECO:0000256" key="3">
    <source>
        <dbReference type="ARBA" id="ARBA00022737"/>
    </source>
</evidence>
<feature type="compositionally biased region" description="Polar residues" evidence="7">
    <location>
        <begin position="69"/>
        <end position="86"/>
    </location>
</feature>
<evidence type="ECO:0000256" key="1">
    <source>
        <dbReference type="ARBA" id="ARBA00022574"/>
    </source>
</evidence>
<sequence>MSDFSRLPARGSSSSPTPPPPPPPAPLQQSHKYSNRAASALARFAQPFFSGSRPPSPHTGGSRADLSASPRSTRSKSLPGASQTVSHKTGIPIAALDISPQRTHAVIGGKEILKTIRVSPDHSSEEFNLRNAIISYSSTHHVGSGLSARHKDQLTVRDVKWSHGEYDQIIATAVANGRIVVYDLHRTGLECCRFQGHSRQVHRLAFNPHHASWLLSGSQDSSIRMWDMRTASAERGVLVCGSLDLFHGNSDAIRDIRWSPTDGVMFATATDSGAIQLWDCRKSNAPLMRITAHDRPCFSVDWHPDGKHIVSGGTDRQVKVWDFSSSAERRQKPTFQFRTPQAVLNVRWRPPSWAREPEGSGDWQSSQVVTSYDKEDPRVHLWDLRRPHIPFREFDRYDAHATDLLWHSKDLLWTVGEAGAFTQTDIRYAPQIINQRPTCSVAWSPSGEVLAFVQKRPQRSTLGISTTEFVGPQQEENSSGEVLSQSPAEDMLDEPSLASIRPRHSKPSSARQSKSLGSTPPGVTDLVPVLPLEKVLSKIKTPEARQLGAVGSIPGATMDRDTFQYLASHYSTLLGGADAVHVDKLSSLLESLNHNAQCSEDVSLLKLAQTWRIIKFAVVQELENRAREQRHSSDKGSRTMKKKPSKEGPVPEKQRITEDGRHDKLKAQLFKGVMENEAMKLPLTDSESVSNMTTPLAQPLPDSPLGSLDSSTSHMTSLNDNTEIKPLPPSVLSSNQGTMTSNDWSSMSDVDLQPIHHFIHRHSTASEDAPIPSESLPCEPGRALVHQDPEDDQRSAPRAIAGRMDWHLKIPPVTSKEASEVDEYDLKMEDKKAAIRDYRIFPKKVLSLESHVEPIKPPGFHRHESSESFPMFSASTESSHPPKSMATSLSSAAKLYGTHDNGDRGQEVAAAAPGSSYVEAKENSVRGPTTANDKVNQDGETLDGSITDSEHIHLERPSSPPPLLKESRPLSVFGQNDEDAQAPVHFRATIPGASQNLLDVTLPVTPDVTTNNPWSVEMLFKEAIRHYHSGTHVDIQSAAHLLQKLRLVFQDCDRILPDKEAEYIFKAYNEQLVRQSMYLEAAELRLLCVPSYPAVYEYAQVDTYMNVFCFTCKRPYENPKSDNRRCYRCNTPQEPCAICMSLEPPPEWVAEQSRSSASSYQETDSEATSHATSSSRSSLKTEPIPQSELQHLDPAFSDPSPPPRPKGSTLWTWCQGCGHGGHLACISTWLNDVSVSEGGCATPGCMHDCGPGPRREHNRSVLLEESKRRDSAGRKAGVGFVKRDTWTKGESRAVEKVRGMLGVGASAGSASTTTTAATSVGPSGASTSTMSPKKVRLVTPSEQGQPRRSGPRSSIGGMSGLSS</sequence>
<dbReference type="InterPro" id="IPR059104">
    <property type="entry name" value="Beta-prop_EIPR1-like"/>
</dbReference>
<feature type="region of interest" description="Disordered" evidence="7">
    <location>
        <begin position="624"/>
        <end position="663"/>
    </location>
</feature>
<dbReference type="InterPro" id="IPR036322">
    <property type="entry name" value="WD40_repeat_dom_sf"/>
</dbReference>
<dbReference type="GO" id="GO:0005829">
    <property type="term" value="C:cytosol"/>
    <property type="evidence" value="ECO:0007669"/>
    <property type="project" value="TreeGrafter"/>
</dbReference>
<feature type="region of interest" description="Disordered" evidence="7">
    <location>
        <begin position="688"/>
        <end position="739"/>
    </location>
</feature>
<evidence type="ECO:0000313" key="10">
    <source>
        <dbReference type="EMBL" id="OOF92632.1"/>
    </source>
</evidence>
<feature type="compositionally biased region" description="Polar residues" evidence="7">
    <location>
        <begin position="873"/>
        <end position="891"/>
    </location>
</feature>
<dbReference type="GO" id="GO:1904263">
    <property type="term" value="P:positive regulation of TORC1 signaling"/>
    <property type="evidence" value="ECO:0007669"/>
    <property type="project" value="TreeGrafter"/>
</dbReference>
<feature type="compositionally biased region" description="Polar residues" evidence="7">
    <location>
        <begin position="507"/>
        <end position="518"/>
    </location>
</feature>
<dbReference type="GO" id="GO:0016239">
    <property type="term" value="P:positive regulation of macroautophagy"/>
    <property type="evidence" value="ECO:0007669"/>
    <property type="project" value="TreeGrafter"/>
</dbReference>
<accession>A0A1R3RDS6</accession>
<organism evidence="10 11">
    <name type="scientific">Aspergillus carbonarius (strain ITEM 5010)</name>
    <dbReference type="NCBI Taxonomy" id="602072"/>
    <lineage>
        <taxon>Eukaryota</taxon>
        <taxon>Fungi</taxon>
        <taxon>Dikarya</taxon>
        <taxon>Ascomycota</taxon>
        <taxon>Pezizomycotina</taxon>
        <taxon>Eurotiomycetes</taxon>
        <taxon>Eurotiomycetidae</taxon>
        <taxon>Eurotiales</taxon>
        <taxon>Aspergillaceae</taxon>
        <taxon>Aspergillus</taxon>
        <taxon>Aspergillus subgen. Circumdati</taxon>
    </lineage>
</organism>
<dbReference type="STRING" id="602072.A0A1R3RDS6"/>
<dbReference type="InterPro" id="IPR015943">
    <property type="entry name" value="WD40/YVTN_repeat-like_dom_sf"/>
</dbReference>
<feature type="repeat" description="WD" evidence="6">
    <location>
        <begin position="194"/>
        <end position="236"/>
    </location>
</feature>
<dbReference type="PANTHER" id="PTHR46200">
    <property type="entry name" value="GATOR COMPLEX PROTEIN WDR24"/>
    <property type="match status" value="1"/>
</dbReference>
<dbReference type="InterPro" id="IPR037590">
    <property type="entry name" value="WDR24"/>
</dbReference>
<feature type="compositionally biased region" description="Basic and acidic residues" evidence="7">
    <location>
        <begin position="624"/>
        <end position="637"/>
    </location>
</feature>
<feature type="region of interest" description="Disordered" evidence="7">
    <location>
        <begin position="1150"/>
        <end position="1185"/>
    </location>
</feature>
<evidence type="ECO:0000256" key="6">
    <source>
        <dbReference type="PROSITE-ProRule" id="PRU00221"/>
    </source>
</evidence>
<dbReference type="InterPro" id="IPR019775">
    <property type="entry name" value="WD40_repeat_CS"/>
</dbReference>
<name>A0A1R3RDS6_ASPC5</name>
<feature type="compositionally biased region" description="Basic and acidic residues" evidence="7">
    <location>
        <begin position="645"/>
        <end position="663"/>
    </location>
</feature>
<feature type="compositionally biased region" description="Pro residues" evidence="7">
    <location>
        <begin position="16"/>
        <end position="26"/>
    </location>
</feature>
<dbReference type="PROSITE" id="PS00678">
    <property type="entry name" value="WD_REPEATS_1"/>
    <property type="match status" value="2"/>
</dbReference>
<dbReference type="SMART" id="SM00320">
    <property type="entry name" value="WD40"/>
    <property type="match status" value="4"/>
</dbReference>
<feature type="region of interest" description="Disordered" evidence="7">
    <location>
        <begin position="1"/>
        <end position="86"/>
    </location>
</feature>
<evidence type="ECO:0000313" key="11">
    <source>
        <dbReference type="Proteomes" id="UP000188318"/>
    </source>
</evidence>
<keyword evidence="2" id="KW-0479">Metal-binding</keyword>
<dbReference type="PROSITE" id="PS50082">
    <property type="entry name" value="WD_REPEATS_2"/>
    <property type="match status" value="3"/>
</dbReference>
<feature type="repeat" description="WD" evidence="6">
    <location>
        <begin position="246"/>
        <end position="279"/>
    </location>
</feature>
<reference evidence="11" key="2">
    <citation type="journal article" date="2017" name="Genome Biol.">
        <title>Comparative genomics reveals high biological diversity and specific adaptations in the industrially and medically important fungal genus Aspergillus.</title>
        <authorList>
            <person name="de Vries R.P."/>
            <person name="Riley R."/>
            <person name="Wiebenga A."/>
            <person name="Aguilar-Osorio G."/>
            <person name="Amillis S."/>
            <person name="Uchima C.A."/>
            <person name="Anderluh G."/>
            <person name="Asadollahi M."/>
            <person name="Askin M."/>
            <person name="Barry K."/>
            <person name="Battaglia E."/>
            <person name="Bayram O."/>
            <person name="Benocci T."/>
            <person name="Braus-Stromeyer S.A."/>
            <person name="Caldana C."/>
            <person name="Canovas D."/>
            <person name="Cerqueira G.C."/>
            <person name="Chen F."/>
            <person name="Chen W."/>
            <person name="Choi C."/>
            <person name="Clum A."/>
            <person name="Dos Santos R.A."/>
            <person name="Damasio A.R."/>
            <person name="Diallinas G."/>
            <person name="Emri T."/>
            <person name="Fekete E."/>
            <person name="Flipphi M."/>
            <person name="Freyberg S."/>
            <person name="Gallo A."/>
            <person name="Gournas C."/>
            <person name="Habgood R."/>
            <person name="Hainaut M."/>
            <person name="Harispe M.L."/>
            <person name="Henrissat B."/>
            <person name="Hilden K.S."/>
            <person name="Hope R."/>
            <person name="Hossain A."/>
            <person name="Karabika E."/>
            <person name="Karaffa L."/>
            <person name="Karanyi Z."/>
            <person name="Krasevec N."/>
            <person name="Kuo A."/>
            <person name="Kusch H."/>
            <person name="LaButti K."/>
            <person name="Lagendijk E.L."/>
            <person name="Lapidus A."/>
            <person name="Levasseur A."/>
            <person name="Lindquist E."/>
            <person name="Lipzen A."/>
            <person name="Logrieco A.F."/>
            <person name="MacCabe A."/>
            <person name="Maekelae M.R."/>
            <person name="Malavazi I."/>
            <person name="Melin P."/>
            <person name="Meyer V."/>
            <person name="Mielnichuk N."/>
            <person name="Miskei M."/>
            <person name="Molnar A.P."/>
            <person name="Mule G."/>
            <person name="Ngan C.Y."/>
            <person name="Orejas M."/>
            <person name="Orosz E."/>
            <person name="Ouedraogo J.P."/>
            <person name="Overkamp K.M."/>
            <person name="Park H.-S."/>
            <person name="Perrone G."/>
            <person name="Piumi F."/>
            <person name="Punt P.J."/>
            <person name="Ram A.F."/>
            <person name="Ramon A."/>
            <person name="Rauscher S."/>
            <person name="Record E."/>
            <person name="Riano-Pachon D.M."/>
            <person name="Robert V."/>
            <person name="Roehrig J."/>
            <person name="Ruller R."/>
            <person name="Salamov A."/>
            <person name="Salih N.S."/>
            <person name="Samson R.A."/>
            <person name="Sandor E."/>
            <person name="Sanguinetti M."/>
            <person name="Schuetze T."/>
            <person name="Sepcic K."/>
            <person name="Shelest E."/>
            <person name="Sherlock G."/>
            <person name="Sophianopoulou V."/>
            <person name="Squina F.M."/>
            <person name="Sun H."/>
            <person name="Susca A."/>
            <person name="Todd R.B."/>
            <person name="Tsang A."/>
            <person name="Unkles S.E."/>
            <person name="van de Wiele N."/>
            <person name="van Rossen-Uffink D."/>
            <person name="Oliveira J.V."/>
            <person name="Vesth T.C."/>
            <person name="Visser J."/>
            <person name="Yu J.-H."/>
            <person name="Zhou M."/>
            <person name="Andersen M.R."/>
            <person name="Archer D.B."/>
            <person name="Baker S.E."/>
            <person name="Benoit I."/>
            <person name="Brakhage A.A."/>
            <person name="Braus G.H."/>
            <person name="Fischer R."/>
            <person name="Frisvad J.C."/>
            <person name="Goldman G.H."/>
            <person name="Houbraken J."/>
            <person name="Oakley B."/>
            <person name="Pocsi I."/>
            <person name="Scazzocchio C."/>
            <person name="Seiboth B."/>
            <person name="vanKuyk P.A."/>
            <person name="Wortman J."/>
            <person name="Dyer P.S."/>
            <person name="Grigoriev I.V."/>
        </authorList>
    </citation>
    <scope>NUCLEOTIDE SEQUENCE [LARGE SCALE GENOMIC DNA]</scope>
    <source>
        <strain evidence="11">ITEM 5010</strain>
    </source>
</reference>
<dbReference type="SUPFAM" id="SSF50978">
    <property type="entry name" value="WD40 repeat-like"/>
    <property type="match status" value="1"/>
</dbReference>
<feature type="region of interest" description="Disordered" evidence="7">
    <location>
        <begin position="468"/>
        <end position="523"/>
    </location>
</feature>
<proteinExistence type="predicted"/>
<feature type="compositionally biased region" description="Low complexity" evidence="7">
    <location>
        <begin position="699"/>
        <end position="713"/>
    </location>
</feature>
<keyword evidence="1 6" id="KW-0853">WD repeat</keyword>
<keyword evidence="5" id="KW-0862">Zinc</keyword>
<dbReference type="PROSITE" id="PS50294">
    <property type="entry name" value="WD_REPEATS_REGION"/>
    <property type="match status" value="3"/>
</dbReference>
<evidence type="ECO:0000256" key="2">
    <source>
        <dbReference type="ARBA" id="ARBA00022723"/>
    </source>
</evidence>
<dbReference type="Proteomes" id="UP000188318">
    <property type="component" value="Unassembled WGS sequence"/>
</dbReference>
<feature type="repeat" description="WD" evidence="6">
    <location>
        <begin position="290"/>
        <end position="331"/>
    </location>
</feature>
<dbReference type="Gene3D" id="2.130.10.10">
    <property type="entry name" value="YVTN repeat-like/Quinoprotein amine dehydrogenase"/>
    <property type="match status" value="2"/>
</dbReference>
<dbReference type="OrthoDB" id="60955at2759"/>
<keyword evidence="11" id="KW-1185">Reference proteome</keyword>
<reference evidence="10" key="1">
    <citation type="submission" date="2016-12" db="EMBL/GenBank/DDBJ databases">
        <authorList>
            <consortium name="DOE Joint Genome Institute"/>
            <person name="Riley R."/>
            <person name="Kuo A."/>
            <person name="Sun H."/>
            <person name="Pangilinan J."/>
            <person name="Culley D."/>
            <person name="Salamov A."/>
            <person name="Magnuson J."/>
            <person name="Bruno K."/>
            <person name="Henrissat B."/>
            <person name="Berka R."/>
            <person name="Tsang A."/>
            <person name="Barry K."/>
            <person name="lapidus A."/>
            <person name="Martin J."/>
            <person name="Lindquist E."/>
            <person name="Wang Z."/>
            <person name="Baker S."/>
            <person name="Grigoriev I."/>
            <person name="Nordberg H.P."/>
            <person name="Cantor M.N."/>
            <person name="Hua S.X."/>
        </authorList>
    </citation>
    <scope>NUCLEOTIDE SEQUENCE [LARGE SCALE GENOMIC DNA]</scope>
    <source>
        <strain evidence="10">ITEM 5010</strain>
    </source>
</reference>
<dbReference type="EMBL" id="KV907506">
    <property type="protein sequence ID" value="OOF92632.1"/>
    <property type="molecule type" value="Genomic_DNA"/>
</dbReference>
<dbReference type="PANTHER" id="PTHR46200:SF1">
    <property type="entry name" value="GATOR COMPLEX PROTEIN WDR24"/>
    <property type="match status" value="1"/>
</dbReference>
<feature type="region of interest" description="Disordered" evidence="7">
    <location>
        <begin position="856"/>
        <end position="965"/>
    </location>
</feature>
<feature type="region of interest" description="Disordered" evidence="7">
    <location>
        <begin position="1304"/>
        <end position="1363"/>
    </location>
</feature>
<dbReference type="Pfam" id="PF23609">
    <property type="entry name" value="Beta-prop_EIPR1"/>
    <property type="match status" value="1"/>
</dbReference>
<feature type="domain" description="EIPR1-like beta-propeller" evidence="8">
    <location>
        <begin position="161"/>
        <end position="321"/>
    </location>
</feature>
<dbReference type="GO" id="GO:0061700">
    <property type="term" value="C:GATOR2 complex"/>
    <property type="evidence" value="ECO:0007669"/>
    <property type="project" value="TreeGrafter"/>
</dbReference>
<dbReference type="OMA" id="QTWRIVK"/>
<evidence type="ECO:0000256" key="4">
    <source>
        <dbReference type="ARBA" id="ARBA00022771"/>
    </source>
</evidence>
<dbReference type="VEuPathDB" id="FungiDB:ASPCADRAFT_174231"/>
<evidence type="ECO:0000259" key="8">
    <source>
        <dbReference type="Pfam" id="PF23609"/>
    </source>
</evidence>
<dbReference type="GO" id="GO:0008270">
    <property type="term" value="F:zinc ion binding"/>
    <property type="evidence" value="ECO:0007669"/>
    <property type="project" value="UniProtKB-KW"/>
</dbReference>
<dbReference type="InterPro" id="IPR001680">
    <property type="entry name" value="WD40_rpt"/>
</dbReference>
<feature type="compositionally biased region" description="Low complexity" evidence="7">
    <location>
        <begin position="1166"/>
        <end position="1178"/>
    </location>
</feature>
<gene>
    <name evidence="9" type="ORF">ASPCADRAFT_174231</name>
    <name evidence="10" type="ORF">ASPCADRAFT_174292</name>
</gene>
<evidence type="ECO:0000256" key="7">
    <source>
        <dbReference type="SAM" id="MobiDB-lite"/>
    </source>
</evidence>
<dbReference type="GO" id="GO:0005774">
    <property type="term" value="C:vacuolar membrane"/>
    <property type="evidence" value="ECO:0007669"/>
    <property type="project" value="TreeGrafter"/>
</dbReference>
<keyword evidence="4" id="KW-0863">Zinc-finger</keyword>
<protein>
    <recommendedName>
        <fullName evidence="8">EIPR1-like beta-propeller domain-containing protein</fullName>
    </recommendedName>
</protein>
<feature type="compositionally biased region" description="Low complexity" evidence="7">
    <location>
        <begin position="1304"/>
        <end position="1329"/>
    </location>
</feature>
<evidence type="ECO:0000256" key="5">
    <source>
        <dbReference type="ARBA" id="ARBA00022833"/>
    </source>
</evidence>
<feature type="compositionally biased region" description="Polar residues" evidence="7">
    <location>
        <begin position="1152"/>
        <end position="1162"/>
    </location>
</feature>
<dbReference type="VEuPathDB" id="FungiDB:ASPCADRAFT_174292"/>
<dbReference type="PRINTS" id="PR00320">
    <property type="entry name" value="GPROTEINBRPT"/>
</dbReference>
<dbReference type="EMBL" id="KV907506">
    <property type="protein sequence ID" value="OOF92611.1"/>
    <property type="molecule type" value="Genomic_DNA"/>
</dbReference>